<name>A0ABU5PEX4_9BACL</name>
<protein>
    <submittedName>
        <fullName evidence="2">Uncharacterized protein</fullName>
    </submittedName>
</protein>
<evidence type="ECO:0000313" key="2">
    <source>
        <dbReference type="EMBL" id="MEA3568443.1"/>
    </source>
</evidence>
<gene>
    <name evidence="2" type="ORF">U9M73_00320</name>
</gene>
<dbReference type="RefSeq" id="WP_009224636.1">
    <property type="nucleotide sequence ID" value="NZ_CBCSKM010000032.1"/>
</dbReference>
<evidence type="ECO:0000313" key="3">
    <source>
        <dbReference type="Proteomes" id="UP001292216"/>
    </source>
</evidence>
<sequence length="79" mass="8637">MNKRGTGTILIVIAAMLFIFRNSTHLLVAAIMGQKNGNFAEGTFSNAMGATFSYSMIPEIIALIAGLIYLIWAEIQKEK</sequence>
<dbReference type="EMBL" id="JAYERP010000001">
    <property type="protein sequence ID" value="MEA3568443.1"/>
    <property type="molecule type" value="Genomic_DNA"/>
</dbReference>
<comment type="caution">
    <text evidence="2">The sequence shown here is derived from an EMBL/GenBank/DDBJ whole genome shotgun (WGS) entry which is preliminary data.</text>
</comment>
<keyword evidence="1" id="KW-1133">Transmembrane helix</keyword>
<keyword evidence="1" id="KW-0472">Membrane</keyword>
<keyword evidence="3" id="KW-1185">Reference proteome</keyword>
<organism evidence="2 3">
    <name type="scientific">Paenibacillus phoenicis</name>
    <dbReference type="NCBI Taxonomy" id="554117"/>
    <lineage>
        <taxon>Bacteria</taxon>
        <taxon>Bacillati</taxon>
        <taxon>Bacillota</taxon>
        <taxon>Bacilli</taxon>
        <taxon>Bacillales</taxon>
        <taxon>Paenibacillaceae</taxon>
        <taxon>Paenibacillus</taxon>
    </lineage>
</organism>
<keyword evidence="1" id="KW-0812">Transmembrane</keyword>
<evidence type="ECO:0000256" key="1">
    <source>
        <dbReference type="SAM" id="Phobius"/>
    </source>
</evidence>
<proteinExistence type="predicted"/>
<dbReference type="Proteomes" id="UP001292216">
    <property type="component" value="Unassembled WGS sequence"/>
</dbReference>
<feature type="transmembrane region" description="Helical" evidence="1">
    <location>
        <begin position="53"/>
        <end position="72"/>
    </location>
</feature>
<reference evidence="2 3" key="1">
    <citation type="submission" date="2023-12" db="EMBL/GenBank/DDBJ databases">
        <title>Whole genome sequencing of Paenibacillus phoenicis isolated from the Phoenix Mars Lander spacecraft assembly facility.</title>
        <authorList>
            <person name="Garcia A."/>
            <person name="Venkateswaran K."/>
        </authorList>
    </citation>
    <scope>NUCLEOTIDE SEQUENCE [LARGE SCALE GENOMIC DNA]</scope>
    <source>
        <strain evidence="2 3">3PO2SA</strain>
    </source>
</reference>
<accession>A0ABU5PEX4</accession>